<dbReference type="GO" id="GO:0002949">
    <property type="term" value="P:tRNA threonylcarbamoyladenosine modification"/>
    <property type="evidence" value="ECO:0007669"/>
    <property type="project" value="InterPro"/>
</dbReference>
<name>A0A841HWL4_9DEIO</name>
<dbReference type="InterPro" id="IPR043129">
    <property type="entry name" value="ATPase_NBD"/>
</dbReference>
<accession>A0A841HWL4</accession>
<evidence type="ECO:0000313" key="2">
    <source>
        <dbReference type="EMBL" id="MBB6097777.1"/>
    </source>
</evidence>
<evidence type="ECO:0000259" key="1">
    <source>
        <dbReference type="Pfam" id="PF00814"/>
    </source>
</evidence>
<protein>
    <submittedName>
        <fullName evidence="2">tRNA threonylcarbamoyl adenosine modification protein YeaZ</fullName>
    </submittedName>
</protein>
<dbReference type="SUPFAM" id="SSF53067">
    <property type="entry name" value="Actin-like ATPase domain"/>
    <property type="match status" value="1"/>
</dbReference>
<dbReference type="Gene3D" id="3.30.420.40">
    <property type="match status" value="2"/>
</dbReference>
<dbReference type="RefSeq" id="WP_183985567.1">
    <property type="nucleotide sequence ID" value="NZ_JACHHG010000004.1"/>
</dbReference>
<dbReference type="GO" id="GO:0005829">
    <property type="term" value="C:cytosol"/>
    <property type="evidence" value="ECO:0007669"/>
    <property type="project" value="TreeGrafter"/>
</dbReference>
<reference evidence="2 3" key="1">
    <citation type="submission" date="2020-08" db="EMBL/GenBank/DDBJ databases">
        <title>Genomic Encyclopedia of Type Strains, Phase IV (KMG-IV): sequencing the most valuable type-strain genomes for metagenomic binning, comparative biology and taxonomic classification.</title>
        <authorList>
            <person name="Goeker M."/>
        </authorList>
    </citation>
    <scope>NUCLEOTIDE SEQUENCE [LARGE SCALE GENOMIC DNA]</scope>
    <source>
        <strain evidence="2 3">DSM 21458</strain>
    </source>
</reference>
<sequence>MITLALDTATPWLALALVAPHVTLERTPRVERDHAARIALEVRALFEEAGLEPRADRIALGVGPGSYTGVRVGASYALGLATAWNAPVLGLSTLEAIAAQRDGVMAASLDARKGNVYGGVYRVEEGLVREVLLEEAKYDALEFDRLAAELGARPARDLPPSALALAQMAPERGLSAWALRYL</sequence>
<gene>
    <name evidence="2" type="ORF">HNR42_001200</name>
</gene>
<dbReference type="PANTHER" id="PTHR11735:SF11">
    <property type="entry name" value="TRNA THREONYLCARBAMOYLADENOSINE BIOSYNTHESIS PROTEIN TSAB"/>
    <property type="match status" value="1"/>
</dbReference>
<keyword evidence="3" id="KW-1185">Reference proteome</keyword>
<comment type="caution">
    <text evidence="2">The sequence shown here is derived from an EMBL/GenBank/DDBJ whole genome shotgun (WGS) entry which is preliminary data.</text>
</comment>
<dbReference type="EMBL" id="JACHHG010000004">
    <property type="protein sequence ID" value="MBB6097777.1"/>
    <property type="molecule type" value="Genomic_DNA"/>
</dbReference>
<evidence type="ECO:0000313" key="3">
    <source>
        <dbReference type="Proteomes" id="UP000569951"/>
    </source>
</evidence>
<dbReference type="PANTHER" id="PTHR11735">
    <property type="entry name" value="TRNA N6-ADENOSINE THREONYLCARBAMOYLTRANSFERASE"/>
    <property type="match status" value="1"/>
</dbReference>
<proteinExistence type="predicted"/>
<dbReference type="Proteomes" id="UP000569951">
    <property type="component" value="Unassembled WGS sequence"/>
</dbReference>
<dbReference type="InterPro" id="IPR022496">
    <property type="entry name" value="T6A_TsaB"/>
</dbReference>
<organism evidence="2 3">
    <name type="scientific">Deinobacterium chartae</name>
    <dbReference type="NCBI Taxonomy" id="521158"/>
    <lineage>
        <taxon>Bacteria</taxon>
        <taxon>Thermotogati</taxon>
        <taxon>Deinococcota</taxon>
        <taxon>Deinococci</taxon>
        <taxon>Deinococcales</taxon>
        <taxon>Deinococcaceae</taxon>
        <taxon>Deinobacterium</taxon>
    </lineage>
</organism>
<dbReference type="AlphaFoldDB" id="A0A841HWL4"/>
<feature type="domain" description="Gcp-like" evidence="1">
    <location>
        <begin position="30"/>
        <end position="129"/>
    </location>
</feature>
<dbReference type="InterPro" id="IPR000905">
    <property type="entry name" value="Gcp-like_dom"/>
</dbReference>
<dbReference type="Pfam" id="PF00814">
    <property type="entry name" value="TsaD"/>
    <property type="match status" value="1"/>
</dbReference>
<dbReference type="NCBIfam" id="TIGR03725">
    <property type="entry name" value="T6A_YeaZ"/>
    <property type="match status" value="1"/>
</dbReference>